<evidence type="ECO:0000256" key="1">
    <source>
        <dbReference type="SAM" id="Phobius"/>
    </source>
</evidence>
<keyword evidence="1" id="KW-0812">Transmembrane</keyword>
<name>A0A830GNX3_9EURY</name>
<dbReference type="AlphaFoldDB" id="A0A830GNX3"/>
<proteinExistence type="predicted"/>
<keyword evidence="3" id="KW-1185">Reference proteome</keyword>
<dbReference type="InterPro" id="IPR055966">
    <property type="entry name" value="DUF7544"/>
</dbReference>
<evidence type="ECO:0000313" key="2">
    <source>
        <dbReference type="EMBL" id="GGN98693.1"/>
    </source>
</evidence>
<feature type="transmembrane region" description="Helical" evidence="1">
    <location>
        <begin position="312"/>
        <end position="334"/>
    </location>
</feature>
<feature type="transmembrane region" description="Helical" evidence="1">
    <location>
        <begin position="284"/>
        <end position="306"/>
    </location>
</feature>
<keyword evidence="1" id="KW-0472">Membrane</keyword>
<feature type="transmembrane region" description="Helical" evidence="1">
    <location>
        <begin position="108"/>
        <end position="132"/>
    </location>
</feature>
<dbReference type="Pfam" id="PF24400">
    <property type="entry name" value="DUF7544"/>
    <property type="match status" value="1"/>
</dbReference>
<dbReference type="Proteomes" id="UP000605784">
    <property type="component" value="Unassembled WGS sequence"/>
</dbReference>
<gene>
    <name evidence="2" type="ORF">GCM10009030_29410</name>
</gene>
<protein>
    <submittedName>
        <fullName evidence="2">Uncharacterized protein</fullName>
    </submittedName>
</protein>
<sequence length="369" mass="38661">MSLHAIDNIDDAIDATQAFLFPFDLRTWLKLAFVAFFVAGGGGALNLVRSMNSFNNFDQGASPTGPSGTESEFALTGTLDVFPSLVGGTVSQVTQPGPDLPSGGAEALAGLGVLVIVAIVAIVLFALVVGVLSNFMEFVFVQSLAEQEVHVRRYFGDNVGNGVQLLAFRFVFGLLAGAASVGLFLLFFLVAAGGEMADLGPQLLAASSTLLIVGFLGFALVTGTINGFTTVFVVPLMLQGDHGIITGWQRLFSSLREQPKQYLAYLFFSVVLGIGVNIVSGFALLIGGGLLAIPFGLVAVALWFALGEGLAAGILAGIVVVLFVLTLFVVAMLVKVPLVSFLRYYAMLVLGDIDADMDPIPDVRADVEG</sequence>
<feature type="transmembrane region" description="Helical" evidence="1">
    <location>
        <begin position="203"/>
        <end position="228"/>
    </location>
</feature>
<feature type="transmembrane region" description="Helical" evidence="1">
    <location>
        <begin position="262"/>
        <end position="279"/>
    </location>
</feature>
<reference evidence="2" key="1">
    <citation type="journal article" date="2014" name="Int. J. Syst. Evol. Microbiol.">
        <title>Complete genome sequence of Corynebacterium casei LMG S-19264T (=DSM 44701T), isolated from a smear-ripened cheese.</title>
        <authorList>
            <consortium name="US DOE Joint Genome Institute (JGI-PGF)"/>
            <person name="Walter F."/>
            <person name="Albersmeier A."/>
            <person name="Kalinowski J."/>
            <person name="Ruckert C."/>
        </authorList>
    </citation>
    <scope>NUCLEOTIDE SEQUENCE</scope>
    <source>
        <strain evidence="2">JCM 17820</strain>
    </source>
</reference>
<feature type="transmembrane region" description="Helical" evidence="1">
    <location>
        <begin position="28"/>
        <end position="48"/>
    </location>
</feature>
<reference evidence="2" key="2">
    <citation type="submission" date="2020-09" db="EMBL/GenBank/DDBJ databases">
        <authorList>
            <person name="Sun Q."/>
            <person name="Ohkuma M."/>
        </authorList>
    </citation>
    <scope>NUCLEOTIDE SEQUENCE</scope>
    <source>
        <strain evidence="2">JCM 17820</strain>
    </source>
</reference>
<comment type="caution">
    <text evidence="2">The sequence shown here is derived from an EMBL/GenBank/DDBJ whole genome shotgun (WGS) entry which is preliminary data.</text>
</comment>
<dbReference type="EMBL" id="BMOU01000005">
    <property type="protein sequence ID" value="GGN98693.1"/>
    <property type="molecule type" value="Genomic_DNA"/>
</dbReference>
<keyword evidence="1" id="KW-1133">Transmembrane helix</keyword>
<dbReference type="RefSeq" id="WP_188999500.1">
    <property type="nucleotide sequence ID" value="NZ_BMOU01000005.1"/>
</dbReference>
<organism evidence="2 3">
    <name type="scientific">Haloarcula pellucida</name>
    <dbReference type="NCBI Taxonomy" id="1427151"/>
    <lineage>
        <taxon>Archaea</taxon>
        <taxon>Methanobacteriati</taxon>
        <taxon>Methanobacteriota</taxon>
        <taxon>Stenosarchaea group</taxon>
        <taxon>Halobacteria</taxon>
        <taxon>Halobacteriales</taxon>
        <taxon>Haloarculaceae</taxon>
        <taxon>Haloarcula</taxon>
    </lineage>
</organism>
<accession>A0A830GNX3</accession>
<evidence type="ECO:0000313" key="3">
    <source>
        <dbReference type="Proteomes" id="UP000605784"/>
    </source>
</evidence>
<feature type="transmembrane region" description="Helical" evidence="1">
    <location>
        <begin position="166"/>
        <end position="191"/>
    </location>
</feature>